<evidence type="ECO:0000256" key="7">
    <source>
        <dbReference type="ARBA" id="ARBA00023014"/>
    </source>
</evidence>
<dbReference type="InterPro" id="IPR027417">
    <property type="entry name" value="P-loop_NTPase"/>
</dbReference>
<dbReference type="Pfam" id="PF00270">
    <property type="entry name" value="DEAD"/>
    <property type="match status" value="1"/>
</dbReference>
<dbReference type="PANTHER" id="PTHR11472">
    <property type="entry name" value="DNA REPAIR DEAD HELICASE RAD3/XP-D SUBFAMILY MEMBER"/>
    <property type="match status" value="1"/>
</dbReference>
<accession>A0A3D8JXS3</accession>
<dbReference type="GO" id="GO:0003678">
    <property type="term" value="F:DNA helicase activity"/>
    <property type="evidence" value="ECO:0007669"/>
    <property type="project" value="InterPro"/>
</dbReference>
<keyword evidence="7" id="KW-0411">Iron-sulfur</keyword>
<dbReference type="Pfam" id="PF13307">
    <property type="entry name" value="Helicase_C_2"/>
    <property type="match status" value="1"/>
</dbReference>
<dbReference type="InterPro" id="IPR011545">
    <property type="entry name" value="DEAD/DEAH_box_helicase_dom"/>
</dbReference>
<reference evidence="12 13" key="1">
    <citation type="submission" date="2018-08" db="EMBL/GenBank/DDBJ databases">
        <title>Paraburkholderia sp. DHOM06 isolated from forest soil.</title>
        <authorList>
            <person name="Gao Z.-H."/>
            <person name="Qiu L.-H."/>
        </authorList>
    </citation>
    <scope>NUCLEOTIDE SEQUENCE [LARGE SCALE GENOMIC DNA]</scope>
    <source>
        <strain evidence="12 13">DHOM06</strain>
    </source>
</reference>
<keyword evidence="1" id="KW-0479">Metal-binding</keyword>
<dbReference type="PANTHER" id="PTHR11472:SF34">
    <property type="entry name" value="REGULATOR OF TELOMERE ELONGATION HELICASE 1"/>
    <property type="match status" value="1"/>
</dbReference>
<dbReference type="InterPro" id="IPR045028">
    <property type="entry name" value="DinG/Rad3-like"/>
</dbReference>
<keyword evidence="6" id="KW-0408">Iron</keyword>
<evidence type="ECO:0000256" key="8">
    <source>
        <dbReference type="ARBA" id="ARBA00023125"/>
    </source>
</evidence>
<evidence type="ECO:0000256" key="6">
    <source>
        <dbReference type="ARBA" id="ARBA00023004"/>
    </source>
</evidence>
<evidence type="ECO:0000256" key="2">
    <source>
        <dbReference type="ARBA" id="ARBA00022741"/>
    </source>
</evidence>
<dbReference type="GO" id="GO:0046872">
    <property type="term" value="F:metal ion binding"/>
    <property type="evidence" value="ECO:0007669"/>
    <property type="project" value="UniProtKB-KW"/>
</dbReference>
<feature type="domain" description="Helicase ATP-binding" evidence="11">
    <location>
        <begin position="173"/>
        <end position="431"/>
    </location>
</feature>
<evidence type="ECO:0000256" key="5">
    <source>
        <dbReference type="ARBA" id="ARBA00022840"/>
    </source>
</evidence>
<dbReference type="SUPFAM" id="SSF52540">
    <property type="entry name" value="P-loop containing nucleoside triphosphate hydrolases"/>
    <property type="match status" value="2"/>
</dbReference>
<dbReference type="InterPro" id="IPR006555">
    <property type="entry name" value="ATP-dep_Helicase_C"/>
</dbReference>
<keyword evidence="9" id="KW-0413">Isomerase</keyword>
<dbReference type="Pfam" id="PF06733">
    <property type="entry name" value="DEAD_2"/>
    <property type="match status" value="1"/>
</dbReference>
<comment type="caution">
    <text evidence="12">The sequence shown here is derived from an EMBL/GenBank/DDBJ whole genome shotgun (WGS) entry which is preliminary data.</text>
</comment>
<dbReference type="Gene3D" id="3.40.50.300">
    <property type="entry name" value="P-loop containing nucleotide triphosphate hydrolases"/>
    <property type="match status" value="2"/>
</dbReference>
<name>A0A3D8JXS3_9BURK</name>
<dbReference type="OrthoDB" id="9765586at2"/>
<comment type="similarity">
    <text evidence="10">Belongs to the helicase family. DinG subfamily.</text>
</comment>
<keyword evidence="8" id="KW-0238">DNA-binding</keyword>
<proteinExistence type="inferred from homology"/>
<evidence type="ECO:0000256" key="3">
    <source>
        <dbReference type="ARBA" id="ARBA00022801"/>
    </source>
</evidence>
<evidence type="ECO:0000259" key="11">
    <source>
        <dbReference type="PROSITE" id="PS51193"/>
    </source>
</evidence>
<keyword evidence="3" id="KW-0378">Hydrolase</keyword>
<dbReference type="RefSeq" id="WP_115534800.1">
    <property type="nucleotide sequence ID" value="NZ_QRGA01000009.1"/>
</dbReference>
<dbReference type="EMBL" id="QRGA01000009">
    <property type="protein sequence ID" value="RDU97612.1"/>
    <property type="molecule type" value="Genomic_DNA"/>
</dbReference>
<keyword evidence="5" id="KW-0067">ATP-binding</keyword>
<dbReference type="AlphaFoldDB" id="A0A3D8JXS3"/>
<keyword evidence="13" id="KW-1185">Reference proteome</keyword>
<gene>
    <name evidence="12" type="ORF">DWV00_17190</name>
</gene>
<dbReference type="GO" id="GO:0005524">
    <property type="term" value="F:ATP binding"/>
    <property type="evidence" value="ECO:0007669"/>
    <property type="project" value="UniProtKB-KW"/>
</dbReference>
<evidence type="ECO:0000313" key="13">
    <source>
        <dbReference type="Proteomes" id="UP000256838"/>
    </source>
</evidence>
<sequence length="754" mass="84060">MSYVVAVRTLCEFTAKHGDLDLRFTPSPTALEGIEGHATVTSRRPAGYEAELTLSGTHGELTVRGRADGYDAALNRLEEIKTYRGRLESMPDNHRTLHWAQALVYGHLLCQARGLAELNVALVYFDIGSRKETVLTQTHDAQALRAFFDTQCERFLEWAMREAEHRSRRDAALGDLQFPHGTFRSGQRDLAVAVYRAARDGRALMAQAPTGIGKTLATLFPALKACGQGHVERIFFLTAKTPGRALALDAIDSLHRAESDLPLRTLELVARDKACEHPDKSCHGESCPLARGFYDRLAPARETALSSRRLDRETVRRAALAHDVCPYYLAQELTRWCDVVVGDYNYYYDSSALLYSLTRINQWRVAVLVDEAHNMLERGRKMYTAEIEQGAFKAAGKSAPAELKKPLQRLQREWSALNREQTSAYQTRPEVPPRVLSAAQNLIGAVTDHLADAPLSLDDTLLRVFFDAMHFVSLSEQFGEHSVFDVSLRGEGSAGSDRPFSTLCVRNVVPAHFLAARHAAAQATVMFSGTFSPEQFYRDMLGLPDGTAAIDVEGPFRAGQLKIHVAAHVSTRWRDRERSLVPIVDLMARQYADVPGNYLGFLSSFDYLQRIADQMRERHPDVPIWIQAPGMDEAARDAFLARFRTTDRGIGLAVLGGAFSEGVDLVGDQLIGAFVATLGLPQVNDVNEAMRRKMDAKFGSGYDYVYLYPGLQKIVQAAGRVIRTETDVGVLHLIDDRYRRAEVRRLLPGWWALP</sequence>
<dbReference type="InterPro" id="IPR010614">
    <property type="entry name" value="RAD3-like_helicase_DEAD"/>
</dbReference>
<dbReference type="SMART" id="SM00491">
    <property type="entry name" value="HELICc2"/>
    <property type="match status" value="1"/>
</dbReference>
<evidence type="ECO:0000313" key="12">
    <source>
        <dbReference type="EMBL" id="RDU97612.1"/>
    </source>
</evidence>
<evidence type="ECO:0000256" key="4">
    <source>
        <dbReference type="ARBA" id="ARBA00022806"/>
    </source>
</evidence>
<dbReference type="InterPro" id="IPR014013">
    <property type="entry name" value="Helic_SF1/SF2_ATP-bd_DinG/Rad3"/>
</dbReference>
<dbReference type="PROSITE" id="PS51193">
    <property type="entry name" value="HELICASE_ATP_BIND_2"/>
    <property type="match status" value="1"/>
</dbReference>
<dbReference type="GO" id="GO:0051536">
    <property type="term" value="F:iron-sulfur cluster binding"/>
    <property type="evidence" value="ECO:0007669"/>
    <property type="project" value="UniProtKB-KW"/>
</dbReference>
<organism evidence="12 13">
    <name type="scientific">Trinickia dinghuensis</name>
    <dbReference type="NCBI Taxonomy" id="2291023"/>
    <lineage>
        <taxon>Bacteria</taxon>
        <taxon>Pseudomonadati</taxon>
        <taxon>Pseudomonadota</taxon>
        <taxon>Betaproteobacteria</taxon>
        <taxon>Burkholderiales</taxon>
        <taxon>Burkholderiaceae</taxon>
        <taxon>Trinickia</taxon>
    </lineage>
</organism>
<dbReference type="Proteomes" id="UP000256838">
    <property type="component" value="Unassembled WGS sequence"/>
</dbReference>
<dbReference type="GO" id="GO:0016818">
    <property type="term" value="F:hydrolase activity, acting on acid anhydrides, in phosphorus-containing anhydrides"/>
    <property type="evidence" value="ECO:0007669"/>
    <property type="project" value="InterPro"/>
</dbReference>
<protein>
    <submittedName>
        <fullName evidence="12">ATP-dependent DNA helicase</fullName>
    </submittedName>
</protein>
<keyword evidence="2" id="KW-0547">Nucleotide-binding</keyword>
<evidence type="ECO:0000256" key="10">
    <source>
        <dbReference type="ARBA" id="ARBA00038058"/>
    </source>
</evidence>
<keyword evidence="4 12" id="KW-0347">Helicase</keyword>
<evidence type="ECO:0000256" key="1">
    <source>
        <dbReference type="ARBA" id="ARBA00022723"/>
    </source>
</evidence>
<dbReference type="GO" id="GO:0006139">
    <property type="term" value="P:nucleobase-containing compound metabolic process"/>
    <property type="evidence" value="ECO:0007669"/>
    <property type="project" value="InterPro"/>
</dbReference>
<dbReference type="GO" id="GO:0003677">
    <property type="term" value="F:DNA binding"/>
    <property type="evidence" value="ECO:0007669"/>
    <property type="project" value="UniProtKB-KW"/>
</dbReference>
<evidence type="ECO:0000256" key="9">
    <source>
        <dbReference type="ARBA" id="ARBA00023235"/>
    </source>
</evidence>